<evidence type="ECO:0000313" key="8">
    <source>
        <dbReference type="Proteomes" id="UP000266673"/>
    </source>
</evidence>
<evidence type="ECO:0000256" key="4">
    <source>
        <dbReference type="ARBA" id="ARBA00022840"/>
    </source>
</evidence>
<dbReference type="OrthoDB" id="6718656at2759"/>
<dbReference type="EMBL" id="QKWP01000500">
    <property type="protein sequence ID" value="RIB19038.1"/>
    <property type="molecule type" value="Genomic_DNA"/>
</dbReference>
<evidence type="ECO:0000256" key="3">
    <source>
        <dbReference type="ARBA" id="ARBA00022777"/>
    </source>
</evidence>
<dbReference type="STRING" id="44941.A0A397VBF4"/>
<dbReference type="InterPro" id="IPR051681">
    <property type="entry name" value="Ser/Thr_Kinases-Pseudokinases"/>
</dbReference>
<keyword evidence="1" id="KW-0808">Transferase</keyword>
<name>A0A397VBF4_9GLOM</name>
<keyword evidence="4" id="KW-0067">ATP-binding</keyword>
<keyword evidence="8" id="KW-1185">Reference proteome</keyword>
<organism evidence="7 8">
    <name type="scientific">Gigaspora rosea</name>
    <dbReference type="NCBI Taxonomy" id="44941"/>
    <lineage>
        <taxon>Eukaryota</taxon>
        <taxon>Fungi</taxon>
        <taxon>Fungi incertae sedis</taxon>
        <taxon>Mucoromycota</taxon>
        <taxon>Glomeromycotina</taxon>
        <taxon>Glomeromycetes</taxon>
        <taxon>Diversisporales</taxon>
        <taxon>Gigasporaceae</taxon>
        <taxon>Gigaspora</taxon>
    </lineage>
</organism>
<evidence type="ECO:0000256" key="2">
    <source>
        <dbReference type="ARBA" id="ARBA00022741"/>
    </source>
</evidence>
<dbReference type="PROSITE" id="PS50011">
    <property type="entry name" value="PROTEIN_KINASE_DOM"/>
    <property type="match status" value="1"/>
</dbReference>
<protein>
    <submittedName>
        <fullName evidence="7">Kinase-like domain-containing protein</fullName>
    </submittedName>
</protein>
<dbReference type="InterPro" id="IPR000719">
    <property type="entry name" value="Prot_kinase_dom"/>
</dbReference>
<keyword evidence="3 7" id="KW-0418">Kinase</keyword>
<evidence type="ECO:0000259" key="6">
    <source>
        <dbReference type="PROSITE" id="PS50011"/>
    </source>
</evidence>
<feature type="region of interest" description="Disordered" evidence="5">
    <location>
        <begin position="279"/>
        <end position="343"/>
    </location>
</feature>
<comment type="caution">
    <text evidence="7">The sequence shown here is derived from an EMBL/GenBank/DDBJ whole genome shotgun (WGS) entry which is preliminary data.</text>
</comment>
<accession>A0A397VBF4</accession>
<dbReference type="GO" id="GO:0005524">
    <property type="term" value="F:ATP binding"/>
    <property type="evidence" value="ECO:0007669"/>
    <property type="project" value="UniProtKB-KW"/>
</dbReference>
<dbReference type="Proteomes" id="UP000266673">
    <property type="component" value="Unassembled WGS sequence"/>
</dbReference>
<sequence>MHCYGMSKDPVTKNFIMVFENVENGDLHNYLNENIINMSWQSKLAIACDIVKALKSIHTVDIIHRDIHCGNILILKNGFTALADLGLCRNVDDSEEDGQVKCVLPYTAPEIILRKEYSKASDIYSFSMIMWEISTGKRPFSDRAHDAELALEICNGLRPPIDNTPSTPPCWNALMEQCWDNDPSKRPDANTLHKTLYDWLKKIVETPRLPYKVNTEFALAENWRSHKVHSQMSQEEEKIHPLAFYNSQSFDFSELQSSQMMRYGSPDVNEEVGIKCDTPDELDFKCDTPPSETENTFEPPQSPTGSNSKISEIESKYDGTTSPSGESNTSFKADQSEHLEFRS</sequence>
<dbReference type="AlphaFoldDB" id="A0A397VBF4"/>
<dbReference type="PANTHER" id="PTHR44329:SF288">
    <property type="entry name" value="MITOGEN-ACTIVATED PROTEIN KINASE KINASE KINASE 20"/>
    <property type="match status" value="1"/>
</dbReference>
<evidence type="ECO:0000256" key="1">
    <source>
        <dbReference type="ARBA" id="ARBA00022679"/>
    </source>
</evidence>
<feature type="compositionally biased region" description="Polar residues" evidence="5">
    <location>
        <begin position="318"/>
        <end position="333"/>
    </location>
</feature>
<dbReference type="GO" id="GO:0004674">
    <property type="term" value="F:protein serine/threonine kinase activity"/>
    <property type="evidence" value="ECO:0007669"/>
    <property type="project" value="TreeGrafter"/>
</dbReference>
<gene>
    <name evidence="7" type="ORF">C2G38_1301425</name>
</gene>
<dbReference type="PANTHER" id="PTHR44329">
    <property type="entry name" value="SERINE/THREONINE-PROTEIN KINASE TNNI3K-RELATED"/>
    <property type="match status" value="1"/>
</dbReference>
<dbReference type="SUPFAM" id="SSF56112">
    <property type="entry name" value="Protein kinase-like (PK-like)"/>
    <property type="match status" value="1"/>
</dbReference>
<evidence type="ECO:0000256" key="5">
    <source>
        <dbReference type="SAM" id="MobiDB-lite"/>
    </source>
</evidence>
<dbReference type="PRINTS" id="PR00109">
    <property type="entry name" value="TYRKINASE"/>
</dbReference>
<dbReference type="InterPro" id="IPR001245">
    <property type="entry name" value="Ser-Thr/Tyr_kinase_cat_dom"/>
</dbReference>
<feature type="compositionally biased region" description="Polar residues" evidence="5">
    <location>
        <begin position="290"/>
        <end position="310"/>
    </location>
</feature>
<feature type="domain" description="Protein kinase" evidence="6">
    <location>
        <begin position="1"/>
        <end position="200"/>
    </location>
</feature>
<keyword evidence="2" id="KW-0547">Nucleotide-binding</keyword>
<dbReference type="InterPro" id="IPR011009">
    <property type="entry name" value="Kinase-like_dom_sf"/>
</dbReference>
<feature type="compositionally biased region" description="Basic and acidic residues" evidence="5">
    <location>
        <begin position="334"/>
        <end position="343"/>
    </location>
</feature>
<reference evidence="7 8" key="1">
    <citation type="submission" date="2018-06" db="EMBL/GenBank/DDBJ databases">
        <title>Comparative genomics reveals the genomic features of Rhizophagus irregularis, R. cerebriforme, R. diaphanum and Gigaspora rosea, and their symbiotic lifestyle signature.</title>
        <authorList>
            <person name="Morin E."/>
            <person name="San Clemente H."/>
            <person name="Chen E.C.H."/>
            <person name="De La Providencia I."/>
            <person name="Hainaut M."/>
            <person name="Kuo A."/>
            <person name="Kohler A."/>
            <person name="Murat C."/>
            <person name="Tang N."/>
            <person name="Roy S."/>
            <person name="Loubradou J."/>
            <person name="Henrissat B."/>
            <person name="Grigoriev I.V."/>
            <person name="Corradi N."/>
            <person name="Roux C."/>
            <person name="Martin F.M."/>
        </authorList>
    </citation>
    <scope>NUCLEOTIDE SEQUENCE [LARGE SCALE GENOMIC DNA]</scope>
    <source>
        <strain evidence="7 8">DAOM 194757</strain>
    </source>
</reference>
<dbReference type="Gene3D" id="1.10.510.10">
    <property type="entry name" value="Transferase(Phosphotransferase) domain 1"/>
    <property type="match status" value="1"/>
</dbReference>
<proteinExistence type="predicted"/>
<dbReference type="Pfam" id="PF07714">
    <property type="entry name" value="PK_Tyr_Ser-Thr"/>
    <property type="match status" value="1"/>
</dbReference>
<evidence type="ECO:0000313" key="7">
    <source>
        <dbReference type="EMBL" id="RIB19038.1"/>
    </source>
</evidence>